<sequence length="101" mass="11248">MSVNQYETMTEAIARLRERGFTAGFQPVADGLRDPESGKTFRAEDLRLVEFHRFEGATDPDDMAVVYAFETRNGARGVVVDAYGPYADPALGEVLRRVHPV</sequence>
<evidence type="ECO:0000313" key="2">
    <source>
        <dbReference type="Proteomes" id="UP000179360"/>
    </source>
</evidence>
<protein>
    <recommendedName>
        <fullName evidence="3">Phosphoribosylpyrophosphate synthetase</fullName>
    </recommendedName>
</protein>
<comment type="caution">
    <text evidence="1">The sequence shown here is derived from an EMBL/GenBank/DDBJ whole genome shotgun (WGS) entry which is preliminary data.</text>
</comment>
<dbReference type="AlphaFoldDB" id="A0A1F6THK5"/>
<accession>A0A1F6THK5</accession>
<dbReference type="EMBL" id="MFSY01000118">
    <property type="protein sequence ID" value="OGI44594.1"/>
    <property type="molecule type" value="Genomic_DNA"/>
</dbReference>
<dbReference type="Proteomes" id="UP000179360">
    <property type="component" value="Unassembled WGS sequence"/>
</dbReference>
<evidence type="ECO:0000313" key="1">
    <source>
        <dbReference type="EMBL" id="OGI44594.1"/>
    </source>
</evidence>
<organism evidence="1 2">
    <name type="scientific">Candidatus Muproteobacteria bacterium RIFCSPHIGHO2_01_FULL_65_16</name>
    <dbReference type="NCBI Taxonomy" id="1817764"/>
    <lineage>
        <taxon>Bacteria</taxon>
        <taxon>Pseudomonadati</taxon>
        <taxon>Pseudomonadota</taxon>
        <taxon>Candidatus Muproteobacteria</taxon>
    </lineage>
</organism>
<proteinExistence type="predicted"/>
<name>A0A1F6THK5_9PROT</name>
<reference evidence="1 2" key="1">
    <citation type="journal article" date="2016" name="Nat. Commun.">
        <title>Thousands of microbial genomes shed light on interconnected biogeochemical processes in an aquifer system.</title>
        <authorList>
            <person name="Anantharaman K."/>
            <person name="Brown C.T."/>
            <person name="Hug L.A."/>
            <person name="Sharon I."/>
            <person name="Castelle C.J."/>
            <person name="Probst A.J."/>
            <person name="Thomas B.C."/>
            <person name="Singh A."/>
            <person name="Wilkins M.J."/>
            <person name="Karaoz U."/>
            <person name="Brodie E.L."/>
            <person name="Williams K.H."/>
            <person name="Hubbard S.S."/>
            <person name="Banfield J.F."/>
        </authorList>
    </citation>
    <scope>NUCLEOTIDE SEQUENCE [LARGE SCALE GENOMIC DNA]</scope>
</reference>
<evidence type="ECO:0008006" key="3">
    <source>
        <dbReference type="Google" id="ProtNLM"/>
    </source>
</evidence>
<gene>
    <name evidence="1" type="ORF">A2637_05825</name>
</gene>
<dbReference type="STRING" id="1817764.A2637_05825"/>